<dbReference type="Pfam" id="PF01568">
    <property type="entry name" value="Molydop_binding"/>
    <property type="match status" value="1"/>
</dbReference>
<dbReference type="Gene3D" id="2.40.40.20">
    <property type="match status" value="1"/>
</dbReference>
<name>A0ABU1WSS8_9BURK</name>
<dbReference type="PANTHER" id="PTHR43742:SF6">
    <property type="entry name" value="OXIDOREDUCTASE YYAE-RELATED"/>
    <property type="match status" value="1"/>
</dbReference>
<feature type="domain" description="4Fe-4S Mo/W bis-MGD-type" evidence="8">
    <location>
        <begin position="3"/>
        <end position="60"/>
    </location>
</feature>
<dbReference type="Gene3D" id="2.20.25.90">
    <property type="entry name" value="ADC-like domains"/>
    <property type="match status" value="1"/>
</dbReference>
<dbReference type="InterPro" id="IPR006963">
    <property type="entry name" value="Mopterin_OxRdtase_4Fe-4S_dom"/>
</dbReference>
<keyword evidence="10" id="KW-1185">Reference proteome</keyword>
<dbReference type="PROSITE" id="PS51669">
    <property type="entry name" value="4FE4S_MOW_BIS_MGD"/>
    <property type="match status" value="1"/>
</dbReference>
<dbReference type="InterPro" id="IPR037920">
    <property type="entry name" value="YoaE_C"/>
</dbReference>
<evidence type="ECO:0000256" key="5">
    <source>
        <dbReference type="ARBA" id="ARBA00023002"/>
    </source>
</evidence>
<protein>
    <submittedName>
        <fullName evidence="9">Anaerobic selenocysteine-containing dehydrogenase</fullName>
    </submittedName>
</protein>
<gene>
    <name evidence="9" type="ORF">J2W49_004334</name>
</gene>
<evidence type="ECO:0000256" key="6">
    <source>
        <dbReference type="ARBA" id="ARBA00023004"/>
    </source>
</evidence>
<evidence type="ECO:0000259" key="8">
    <source>
        <dbReference type="PROSITE" id="PS51669"/>
    </source>
</evidence>
<evidence type="ECO:0000256" key="2">
    <source>
        <dbReference type="ARBA" id="ARBA00010312"/>
    </source>
</evidence>
<keyword evidence="4" id="KW-0479">Metal-binding</keyword>
<dbReference type="Gene3D" id="3.40.228.10">
    <property type="entry name" value="Dimethylsulfoxide Reductase, domain 2"/>
    <property type="match status" value="1"/>
</dbReference>
<comment type="caution">
    <text evidence="9">The sequence shown here is derived from an EMBL/GenBank/DDBJ whole genome shotgun (WGS) entry which is preliminary data.</text>
</comment>
<keyword evidence="6" id="KW-0408">Iron</keyword>
<evidence type="ECO:0000313" key="9">
    <source>
        <dbReference type="EMBL" id="MDR7152358.1"/>
    </source>
</evidence>
<keyword evidence="5" id="KW-0560">Oxidoreductase</keyword>
<organism evidence="9 10">
    <name type="scientific">Hydrogenophaga palleronii</name>
    <dbReference type="NCBI Taxonomy" id="65655"/>
    <lineage>
        <taxon>Bacteria</taxon>
        <taxon>Pseudomonadati</taxon>
        <taxon>Pseudomonadota</taxon>
        <taxon>Betaproteobacteria</taxon>
        <taxon>Burkholderiales</taxon>
        <taxon>Comamonadaceae</taxon>
        <taxon>Hydrogenophaga</taxon>
    </lineage>
</organism>
<dbReference type="Gene3D" id="3.40.50.740">
    <property type="match status" value="1"/>
</dbReference>
<evidence type="ECO:0000256" key="3">
    <source>
        <dbReference type="ARBA" id="ARBA00022505"/>
    </source>
</evidence>
<sequence>MNTLAVRGACPHDCPDTCALITTVENGVAVRVQGNAEHAHTDGALCTKVSRYTERTYHPERLLHPLRRTGAKGSGQFERVDWDTALNDIASKLQAIAARNPEAIQPYSYAGTMGQVQGEGMAARFFHRLGASLLDRTICANAGGEGLVHTLGGKVGMKVEHFAEAGLILIWGSNSIASNLHFWRHAQQAKRNGARLICIDPRRSETADKCHEHIALKPGTDAALALAVMHELITHDWLDHDYISRHTLGWERLRERALQWPPQRAADICGVPVQQIKDLAQAYGTTRPAAIRLNYGMQRVRGGGNAVRAIACLPALVGAWRHRAGGLLLSSSGFFPIRRAALQRPDLLAGRTPRTINMSTIGDDLLREASPTFGPRIEALIVYNSNPVAVAPESSKVVQGFAREDLFTVVLEHFQTDTADHADYILPATTQLEHWDIHASYGHTDVLLNRPAVEPLGEARTNTDIFRALARRMGFDDPCFEEDDLTLCRTAFGDVVDFDQLLHTGFVTLPVPDAPFTHGNFPTPSGRCEFFSERLAAQGLDGLPDHLPNYETPTASDPYPLAMISPPARNFLNSSFVNVTSLRDIEGEPVLEMHADDALARGIASGAMVRIFNDRGEYRCKAEVSRRARPGVVNGLGIWWRKLGAFGTNVNEVTSQRLTDLGRGPVFYDCAVEVQPLTESA</sequence>
<dbReference type="InterPro" id="IPR006656">
    <property type="entry name" value="Mopterin_OxRdtase"/>
</dbReference>
<dbReference type="EMBL" id="JAVDWU010000011">
    <property type="protein sequence ID" value="MDR7152358.1"/>
    <property type="molecule type" value="Genomic_DNA"/>
</dbReference>
<accession>A0ABU1WSS8</accession>
<dbReference type="SUPFAM" id="SSF53706">
    <property type="entry name" value="Formate dehydrogenase/DMSO reductase, domains 1-3"/>
    <property type="match status" value="1"/>
</dbReference>
<dbReference type="Pfam" id="PF00384">
    <property type="entry name" value="Molybdopterin"/>
    <property type="match status" value="1"/>
</dbReference>
<dbReference type="InterPro" id="IPR006655">
    <property type="entry name" value="Mopterin_OxRdtase_prok_CS"/>
</dbReference>
<evidence type="ECO:0000256" key="7">
    <source>
        <dbReference type="ARBA" id="ARBA00023014"/>
    </source>
</evidence>
<evidence type="ECO:0000313" key="10">
    <source>
        <dbReference type="Proteomes" id="UP001265700"/>
    </source>
</evidence>
<dbReference type="Gene3D" id="3.30.2070.10">
    <property type="entry name" value="Formate dehydrogenase/DMSO reductase"/>
    <property type="match status" value="1"/>
</dbReference>
<dbReference type="Pfam" id="PF04879">
    <property type="entry name" value="Molybdop_Fe4S4"/>
    <property type="match status" value="1"/>
</dbReference>
<dbReference type="CDD" id="cd02786">
    <property type="entry name" value="MopB_CT_3"/>
    <property type="match status" value="1"/>
</dbReference>
<reference evidence="9 10" key="1">
    <citation type="submission" date="2023-07" db="EMBL/GenBank/DDBJ databases">
        <title>Sorghum-associated microbial communities from plants grown in Nebraska, USA.</title>
        <authorList>
            <person name="Schachtman D."/>
        </authorList>
    </citation>
    <scope>NUCLEOTIDE SEQUENCE [LARGE SCALE GENOMIC DNA]</scope>
    <source>
        <strain evidence="9 10">4249</strain>
    </source>
</reference>
<comment type="cofactor">
    <cofactor evidence="1">
        <name>Mo-bis(molybdopterin guanine dinucleotide)</name>
        <dbReference type="ChEBI" id="CHEBI:60539"/>
    </cofactor>
</comment>
<dbReference type="InterPro" id="IPR009010">
    <property type="entry name" value="Asp_de-COase-like_dom_sf"/>
</dbReference>
<dbReference type="InterPro" id="IPR050612">
    <property type="entry name" value="Prok_Mopterin_Oxidored"/>
</dbReference>
<dbReference type="Proteomes" id="UP001265700">
    <property type="component" value="Unassembled WGS sequence"/>
</dbReference>
<comment type="similarity">
    <text evidence="2">Belongs to the prokaryotic molybdopterin-containing oxidoreductase family.</text>
</comment>
<dbReference type="PROSITE" id="PS00490">
    <property type="entry name" value="MOLYBDOPTERIN_PROK_2"/>
    <property type="match status" value="1"/>
</dbReference>
<keyword evidence="3" id="KW-0500">Molybdenum</keyword>
<evidence type="ECO:0000256" key="4">
    <source>
        <dbReference type="ARBA" id="ARBA00022723"/>
    </source>
</evidence>
<proteinExistence type="inferred from homology"/>
<dbReference type="InterPro" id="IPR006657">
    <property type="entry name" value="MoPterin_dinucl-bd_dom"/>
</dbReference>
<evidence type="ECO:0000256" key="1">
    <source>
        <dbReference type="ARBA" id="ARBA00001942"/>
    </source>
</evidence>
<dbReference type="SUPFAM" id="SSF50692">
    <property type="entry name" value="ADC-like"/>
    <property type="match status" value="1"/>
</dbReference>
<dbReference type="RefSeq" id="WP_310320979.1">
    <property type="nucleotide sequence ID" value="NZ_JAVDWU010000011.1"/>
</dbReference>
<keyword evidence="7" id="KW-0411">Iron-sulfur</keyword>
<dbReference type="PANTHER" id="PTHR43742">
    <property type="entry name" value="TRIMETHYLAMINE-N-OXIDE REDUCTASE"/>
    <property type="match status" value="1"/>
</dbReference>
<dbReference type="SMART" id="SM00926">
    <property type="entry name" value="Molybdop_Fe4S4"/>
    <property type="match status" value="1"/>
</dbReference>
<dbReference type="CDD" id="cd02766">
    <property type="entry name" value="MopB_3"/>
    <property type="match status" value="1"/>
</dbReference>